<keyword evidence="1" id="KW-0175">Coiled coil</keyword>
<dbReference type="EMBL" id="CAJVQB010018783">
    <property type="protein sequence ID" value="CAG8788788.1"/>
    <property type="molecule type" value="Genomic_DNA"/>
</dbReference>
<sequence>ISLQLDNPDIVAKNAVGQNNTKAKIKKATQQISEYKQAIKLIKKLKCYTKAQAKLRAKNQKQLDDEGIVKQYDKPG</sequence>
<feature type="non-terminal residue" evidence="2">
    <location>
        <position position="1"/>
    </location>
</feature>
<reference evidence="2 3" key="1">
    <citation type="submission" date="2021-06" db="EMBL/GenBank/DDBJ databases">
        <authorList>
            <person name="Kallberg Y."/>
            <person name="Tangrot J."/>
            <person name="Rosling A."/>
        </authorList>
    </citation>
    <scope>NUCLEOTIDE SEQUENCE [LARGE SCALE GENOMIC DNA]</scope>
    <source>
        <strain evidence="2 3">120-4 pot B 10/14</strain>
    </source>
</reference>
<comment type="caution">
    <text evidence="2">The sequence shown here is derived from an EMBL/GenBank/DDBJ whole genome shotgun (WGS) entry which is preliminary data.</text>
</comment>
<evidence type="ECO:0000313" key="3">
    <source>
        <dbReference type="Proteomes" id="UP000789901"/>
    </source>
</evidence>
<name>A0ABN7VNT3_GIGMA</name>
<protein>
    <submittedName>
        <fullName evidence="2">21112_t:CDS:1</fullName>
    </submittedName>
</protein>
<evidence type="ECO:0000256" key="1">
    <source>
        <dbReference type="SAM" id="Coils"/>
    </source>
</evidence>
<gene>
    <name evidence="2" type="ORF">GMARGA_LOCUS20886</name>
</gene>
<accession>A0ABN7VNT3</accession>
<organism evidence="2 3">
    <name type="scientific">Gigaspora margarita</name>
    <dbReference type="NCBI Taxonomy" id="4874"/>
    <lineage>
        <taxon>Eukaryota</taxon>
        <taxon>Fungi</taxon>
        <taxon>Fungi incertae sedis</taxon>
        <taxon>Mucoromycota</taxon>
        <taxon>Glomeromycotina</taxon>
        <taxon>Glomeromycetes</taxon>
        <taxon>Diversisporales</taxon>
        <taxon>Gigasporaceae</taxon>
        <taxon>Gigaspora</taxon>
    </lineage>
</organism>
<dbReference type="Proteomes" id="UP000789901">
    <property type="component" value="Unassembled WGS sequence"/>
</dbReference>
<evidence type="ECO:0000313" key="2">
    <source>
        <dbReference type="EMBL" id="CAG8788788.1"/>
    </source>
</evidence>
<proteinExistence type="predicted"/>
<keyword evidence="3" id="KW-1185">Reference proteome</keyword>
<feature type="coiled-coil region" evidence="1">
    <location>
        <begin position="18"/>
        <end position="45"/>
    </location>
</feature>